<sequence length="393" mass="43255">MPWLTYMRASRSSLSTKIWSGSSSTTRPSNRLVEPMNSAEKRLFGNSYTSPGAPICTILPSLITARRLAIVIASSWSCVTITQVTSTFSMMFTSSSWVFWRIFLSSADIGSSSSSSFGRLTSERASATRCCWPPESWCGLRCAYLLIWTSASASATRSLISFFGVPSCFRPNATFDSTDMCGNSAYDWNIMFTGRRYGGSDARSSPSTKILPEVAVSRPASMRSNVDLPQPELPSSANSSFFAIVRFTLSTAVLSPNFFTTFSMRTKASFGLSMSVAGRCIASGLLNESRFMMVRFKQVSESRASGATGRAVTRCWRRGIERFLVRNEWRNETGVGERTAIGGHQRRPTGGVALAVMKISSVFIGLSARFCRLQCEFLNPSKTFWIADFRSGH</sequence>
<dbReference type="AntiFam" id="ANF00062">
    <property type="entry name" value="Shadow ORF (opposite ABC transporter protein)"/>
</dbReference>
<reference evidence="1 2" key="1">
    <citation type="submission" date="2019-09" db="EMBL/GenBank/DDBJ databases">
        <authorList>
            <person name="Depoorter E."/>
        </authorList>
    </citation>
    <scope>NUCLEOTIDE SEQUENCE [LARGE SCALE GENOMIC DNA]</scope>
    <source>
        <strain evidence="1">R-18109</strain>
    </source>
</reference>
<evidence type="ECO:0000313" key="1">
    <source>
        <dbReference type="EMBL" id="VWC66158.1"/>
    </source>
</evidence>
<dbReference type="AlphaFoldDB" id="A0A6P2TUW9"/>
<proteinExistence type="predicted"/>
<accession>A0A6P2TUW9</accession>
<protein>
    <submittedName>
        <fullName evidence="1">Uncharacterized protein</fullName>
    </submittedName>
</protein>
<evidence type="ECO:0000313" key="2">
    <source>
        <dbReference type="Proteomes" id="UP000494260"/>
    </source>
</evidence>
<gene>
    <name evidence="1" type="ORF">BLA18109_02154</name>
</gene>
<organism evidence="1 2">
    <name type="scientific">Burkholderia lata (strain ATCC 17760 / DSM 23089 / LMG 22485 / NCIMB 9086 / R18194 / 383)</name>
    <dbReference type="NCBI Taxonomy" id="482957"/>
    <lineage>
        <taxon>Bacteria</taxon>
        <taxon>Pseudomonadati</taxon>
        <taxon>Pseudomonadota</taxon>
        <taxon>Betaproteobacteria</taxon>
        <taxon>Burkholderiales</taxon>
        <taxon>Burkholderiaceae</taxon>
        <taxon>Burkholderia</taxon>
        <taxon>Burkholderia cepacia complex</taxon>
    </lineage>
</organism>
<dbReference type="Proteomes" id="UP000494260">
    <property type="component" value="Unassembled WGS sequence"/>
</dbReference>
<dbReference type="EMBL" id="CABVQH010000005">
    <property type="protein sequence ID" value="VWC66158.1"/>
    <property type="molecule type" value="Genomic_DNA"/>
</dbReference>
<name>A0A6P2TUW9_BURL3</name>